<evidence type="ECO:0000313" key="2">
    <source>
        <dbReference type="EMBL" id="KAH7973046.1"/>
    </source>
</evidence>
<keyword evidence="1" id="KW-0812">Transmembrane</keyword>
<reference evidence="2" key="2">
    <citation type="submission" date="2021-09" db="EMBL/GenBank/DDBJ databases">
        <authorList>
            <person name="Jia N."/>
            <person name="Wang J."/>
            <person name="Shi W."/>
            <person name="Du L."/>
            <person name="Sun Y."/>
            <person name="Zhan W."/>
            <person name="Jiang J."/>
            <person name="Wang Q."/>
            <person name="Zhang B."/>
            <person name="Ji P."/>
            <person name="Sakyi L.B."/>
            <person name="Cui X."/>
            <person name="Yuan T."/>
            <person name="Jiang B."/>
            <person name="Yang W."/>
            <person name="Lam T.T.-Y."/>
            <person name="Chang Q."/>
            <person name="Ding S."/>
            <person name="Wang X."/>
            <person name="Zhu J."/>
            <person name="Ruan X."/>
            <person name="Zhao L."/>
            <person name="Wei J."/>
            <person name="Que T."/>
            <person name="Du C."/>
            <person name="Cheng J."/>
            <person name="Dai P."/>
            <person name="Han X."/>
            <person name="Huang E."/>
            <person name="Gao Y."/>
            <person name="Liu J."/>
            <person name="Shao H."/>
            <person name="Ye R."/>
            <person name="Li L."/>
            <person name="Wei W."/>
            <person name="Wang X."/>
            <person name="Wang C."/>
            <person name="Huo Q."/>
            <person name="Li W."/>
            <person name="Guo W."/>
            <person name="Chen H."/>
            <person name="Chen S."/>
            <person name="Zhou L."/>
            <person name="Zhou L."/>
            <person name="Ni X."/>
            <person name="Tian J."/>
            <person name="Zhou Y."/>
            <person name="Sheng Y."/>
            <person name="Liu T."/>
            <person name="Pan Y."/>
            <person name="Xia L."/>
            <person name="Li J."/>
            <person name="Zhao F."/>
            <person name="Cao W."/>
        </authorList>
    </citation>
    <scope>NUCLEOTIDE SEQUENCE</scope>
    <source>
        <strain evidence="2">Rsan-2018</strain>
        <tissue evidence="2">Larvae</tissue>
    </source>
</reference>
<dbReference type="AlphaFoldDB" id="A0A9D4QBL9"/>
<reference evidence="2" key="1">
    <citation type="journal article" date="2020" name="Cell">
        <title>Large-Scale Comparative Analyses of Tick Genomes Elucidate Their Genetic Diversity and Vector Capacities.</title>
        <authorList>
            <consortium name="Tick Genome and Microbiome Consortium (TIGMIC)"/>
            <person name="Jia N."/>
            <person name="Wang J."/>
            <person name="Shi W."/>
            <person name="Du L."/>
            <person name="Sun Y."/>
            <person name="Zhan W."/>
            <person name="Jiang J.F."/>
            <person name="Wang Q."/>
            <person name="Zhang B."/>
            <person name="Ji P."/>
            <person name="Bell-Sakyi L."/>
            <person name="Cui X.M."/>
            <person name="Yuan T.T."/>
            <person name="Jiang B.G."/>
            <person name="Yang W.F."/>
            <person name="Lam T.T."/>
            <person name="Chang Q.C."/>
            <person name="Ding S.J."/>
            <person name="Wang X.J."/>
            <person name="Zhu J.G."/>
            <person name="Ruan X.D."/>
            <person name="Zhao L."/>
            <person name="Wei J.T."/>
            <person name="Ye R.Z."/>
            <person name="Que T.C."/>
            <person name="Du C.H."/>
            <person name="Zhou Y.H."/>
            <person name="Cheng J.X."/>
            <person name="Dai P.F."/>
            <person name="Guo W.B."/>
            <person name="Han X.H."/>
            <person name="Huang E.J."/>
            <person name="Li L.F."/>
            <person name="Wei W."/>
            <person name="Gao Y.C."/>
            <person name="Liu J.Z."/>
            <person name="Shao H.Z."/>
            <person name="Wang X."/>
            <person name="Wang C.C."/>
            <person name="Yang T.C."/>
            <person name="Huo Q.B."/>
            <person name="Li W."/>
            <person name="Chen H.Y."/>
            <person name="Chen S.E."/>
            <person name="Zhou L.G."/>
            <person name="Ni X.B."/>
            <person name="Tian J.H."/>
            <person name="Sheng Y."/>
            <person name="Liu T."/>
            <person name="Pan Y.S."/>
            <person name="Xia L.Y."/>
            <person name="Li J."/>
            <person name="Zhao F."/>
            <person name="Cao W.C."/>
        </authorList>
    </citation>
    <scope>NUCLEOTIDE SEQUENCE</scope>
    <source>
        <strain evidence="2">Rsan-2018</strain>
    </source>
</reference>
<accession>A0A9D4QBL9</accession>
<feature type="transmembrane region" description="Helical" evidence="1">
    <location>
        <begin position="77"/>
        <end position="106"/>
    </location>
</feature>
<dbReference type="Proteomes" id="UP000821837">
    <property type="component" value="Chromosome 11"/>
</dbReference>
<feature type="transmembrane region" description="Helical" evidence="1">
    <location>
        <begin position="143"/>
        <end position="161"/>
    </location>
</feature>
<evidence type="ECO:0000313" key="3">
    <source>
        <dbReference type="Proteomes" id="UP000821837"/>
    </source>
</evidence>
<evidence type="ECO:0000256" key="1">
    <source>
        <dbReference type="SAM" id="Phobius"/>
    </source>
</evidence>
<keyword evidence="1" id="KW-1133">Transmembrane helix</keyword>
<feature type="transmembrane region" description="Helical" evidence="1">
    <location>
        <begin position="34"/>
        <end position="57"/>
    </location>
</feature>
<keyword evidence="3" id="KW-1185">Reference proteome</keyword>
<protein>
    <submittedName>
        <fullName evidence="2">Uncharacterized protein</fullName>
    </submittedName>
</protein>
<gene>
    <name evidence="2" type="ORF">HPB52_020832</name>
</gene>
<proteinExistence type="predicted"/>
<dbReference type="VEuPathDB" id="VectorBase:RSAN_041922"/>
<organism evidence="2 3">
    <name type="scientific">Rhipicephalus sanguineus</name>
    <name type="common">Brown dog tick</name>
    <name type="synonym">Ixodes sanguineus</name>
    <dbReference type="NCBI Taxonomy" id="34632"/>
    <lineage>
        <taxon>Eukaryota</taxon>
        <taxon>Metazoa</taxon>
        <taxon>Ecdysozoa</taxon>
        <taxon>Arthropoda</taxon>
        <taxon>Chelicerata</taxon>
        <taxon>Arachnida</taxon>
        <taxon>Acari</taxon>
        <taxon>Parasitiformes</taxon>
        <taxon>Ixodida</taxon>
        <taxon>Ixodoidea</taxon>
        <taxon>Ixodidae</taxon>
        <taxon>Rhipicephalinae</taxon>
        <taxon>Rhipicephalus</taxon>
        <taxon>Rhipicephalus</taxon>
    </lineage>
</organism>
<keyword evidence="1" id="KW-0472">Membrane</keyword>
<comment type="caution">
    <text evidence="2">The sequence shown here is derived from an EMBL/GenBank/DDBJ whole genome shotgun (WGS) entry which is preliminary data.</text>
</comment>
<name>A0A9D4QBL9_RHISA</name>
<dbReference type="EMBL" id="JABSTV010001247">
    <property type="protein sequence ID" value="KAH7973046.1"/>
    <property type="molecule type" value="Genomic_DNA"/>
</dbReference>
<feature type="transmembrane region" description="Helical" evidence="1">
    <location>
        <begin position="168"/>
        <end position="188"/>
    </location>
</feature>
<sequence>MNNSTEGYRFLPAAFPFPKEKHRRPIFELSFEDYIATTNGLFNFLEIVGGIVLNVLVGKNSGGGDSKTLRWLSGTGYTFSFNGIFMMVTSLLSSDSAAYLPVLFYVREELSVNSMDRVRVCASAILEGHISPIGVFLSASAQYVLFQATGAASYIVSGLMLARQNHEVSVVVVMGLCSGGMHAFHFAYSCYKNYIEDDSKKWWNKKIVVN</sequence>